<protein>
    <submittedName>
        <fullName evidence="1">Uncharacterized protein</fullName>
    </submittedName>
</protein>
<accession>B3M005</accession>
<name>B3M005_DROAN</name>
<dbReference type="HOGENOM" id="CLU_083434_0_0_1"/>
<dbReference type="eggNOG" id="KOG3123">
    <property type="taxonomic scope" value="Eukaryota"/>
</dbReference>
<proteinExistence type="predicted"/>
<organism evidence="1 2">
    <name type="scientific">Drosophila ananassae</name>
    <name type="common">Fruit fly</name>
    <dbReference type="NCBI Taxonomy" id="7217"/>
    <lineage>
        <taxon>Eukaryota</taxon>
        <taxon>Metazoa</taxon>
        <taxon>Ecdysozoa</taxon>
        <taxon>Arthropoda</taxon>
        <taxon>Hexapoda</taxon>
        <taxon>Insecta</taxon>
        <taxon>Pterygota</taxon>
        <taxon>Neoptera</taxon>
        <taxon>Endopterygota</taxon>
        <taxon>Diptera</taxon>
        <taxon>Brachycera</taxon>
        <taxon>Muscomorpha</taxon>
        <taxon>Ephydroidea</taxon>
        <taxon>Drosophilidae</taxon>
        <taxon>Drosophila</taxon>
        <taxon>Sophophora</taxon>
    </lineage>
</organism>
<keyword evidence="2" id="KW-1185">Reference proteome</keyword>
<sequence>MDTTVSSLDTSALEDEEPRLGYTHEQIETMLTNSSIKDWFPFVHETSDARELLHRFVKSLSKKCTFKLVQALDLFTLSIMMMNYQRDNLLLMKERLILVDTVCYRAGSLDSEEIHFIALGLFEKFVDGLGAERLEKVLDLHTAIPALVKSSRVGNDIAVALLLIIMEKYTETPVKKELTGNARKAFEMAKTVNWQQLAESGRHADMFMLIRTFSLIINCRQTRDECPDWKVNLGAEIHKYFLQVRKSFDHSTIYGAFEMMIERFIAYCVIRGATTNPQISNFKISEETNSEDQSSQII</sequence>
<dbReference type="OMA" id="MMIERFI"/>
<gene>
    <name evidence="1" type="primary">Dana\GF16144</name>
    <name evidence="1" type="synonym">dana_GLEANR_17416</name>
    <name evidence="1" type="ORF">GF16144</name>
</gene>
<dbReference type="Proteomes" id="UP000007801">
    <property type="component" value="Unassembled WGS sequence"/>
</dbReference>
<dbReference type="EMBL" id="CH902617">
    <property type="protein sequence ID" value="EDV44195.1"/>
    <property type="molecule type" value="Genomic_DNA"/>
</dbReference>
<dbReference type="STRING" id="7217.B3M005"/>
<reference evidence="1 2" key="1">
    <citation type="journal article" date="2007" name="Nature">
        <title>Evolution of genes and genomes on the Drosophila phylogeny.</title>
        <authorList>
            <consortium name="Drosophila 12 Genomes Consortium"/>
            <person name="Clark A.G."/>
            <person name="Eisen M.B."/>
            <person name="Smith D.R."/>
            <person name="Bergman C.M."/>
            <person name="Oliver B."/>
            <person name="Markow T.A."/>
            <person name="Kaufman T.C."/>
            <person name="Kellis M."/>
            <person name="Gelbart W."/>
            <person name="Iyer V.N."/>
            <person name="Pollard D.A."/>
            <person name="Sackton T.B."/>
            <person name="Larracuente A.M."/>
            <person name="Singh N.D."/>
            <person name="Abad J.P."/>
            <person name="Abt D.N."/>
            <person name="Adryan B."/>
            <person name="Aguade M."/>
            <person name="Akashi H."/>
            <person name="Anderson W.W."/>
            <person name="Aquadro C.F."/>
            <person name="Ardell D.H."/>
            <person name="Arguello R."/>
            <person name="Artieri C.G."/>
            <person name="Barbash D.A."/>
            <person name="Barker D."/>
            <person name="Barsanti P."/>
            <person name="Batterham P."/>
            <person name="Batzoglou S."/>
            <person name="Begun D."/>
            <person name="Bhutkar A."/>
            <person name="Blanco E."/>
            <person name="Bosak S.A."/>
            <person name="Bradley R.K."/>
            <person name="Brand A.D."/>
            <person name="Brent M.R."/>
            <person name="Brooks A.N."/>
            <person name="Brown R.H."/>
            <person name="Butlin R.K."/>
            <person name="Caggese C."/>
            <person name="Calvi B.R."/>
            <person name="Bernardo de Carvalho A."/>
            <person name="Caspi A."/>
            <person name="Castrezana S."/>
            <person name="Celniker S.E."/>
            <person name="Chang J.L."/>
            <person name="Chapple C."/>
            <person name="Chatterji S."/>
            <person name="Chinwalla A."/>
            <person name="Civetta A."/>
            <person name="Clifton S.W."/>
            <person name="Comeron J.M."/>
            <person name="Costello J.C."/>
            <person name="Coyne J.A."/>
            <person name="Daub J."/>
            <person name="David R.G."/>
            <person name="Delcher A.L."/>
            <person name="Delehaunty K."/>
            <person name="Do C.B."/>
            <person name="Ebling H."/>
            <person name="Edwards K."/>
            <person name="Eickbush T."/>
            <person name="Evans J.D."/>
            <person name="Filipski A."/>
            <person name="Findeiss S."/>
            <person name="Freyhult E."/>
            <person name="Fulton L."/>
            <person name="Fulton R."/>
            <person name="Garcia A.C."/>
            <person name="Gardiner A."/>
            <person name="Garfield D.A."/>
            <person name="Garvin B.E."/>
            <person name="Gibson G."/>
            <person name="Gilbert D."/>
            <person name="Gnerre S."/>
            <person name="Godfrey J."/>
            <person name="Good R."/>
            <person name="Gotea V."/>
            <person name="Gravely B."/>
            <person name="Greenberg A.J."/>
            <person name="Griffiths-Jones S."/>
            <person name="Gross S."/>
            <person name="Guigo R."/>
            <person name="Gustafson E.A."/>
            <person name="Haerty W."/>
            <person name="Hahn M.W."/>
            <person name="Halligan D.L."/>
            <person name="Halpern A.L."/>
            <person name="Halter G.M."/>
            <person name="Han M.V."/>
            <person name="Heger A."/>
            <person name="Hillier L."/>
            <person name="Hinrichs A.S."/>
            <person name="Holmes I."/>
            <person name="Hoskins R.A."/>
            <person name="Hubisz M.J."/>
            <person name="Hultmark D."/>
            <person name="Huntley M.A."/>
            <person name="Jaffe D.B."/>
            <person name="Jagadeeshan S."/>
            <person name="Jeck W.R."/>
            <person name="Johnson J."/>
            <person name="Jones C.D."/>
            <person name="Jordan W.C."/>
            <person name="Karpen G.H."/>
            <person name="Kataoka E."/>
            <person name="Keightley P.D."/>
            <person name="Kheradpour P."/>
            <person name="Kirkness E.F."/>
            <person name="Koerich L.B."/>
            <person name="Kristiansen K."/>
            <person name="Kudrna D."/>
            <person name="Kulathinal R.J."/>
            <person name="Kumar S."/>
            <person name="Kwok R."/>
            <person name="Lander E."/>
            <person name="Langley C.H."/>
            <person name="Lapoint R."/>
            <person name="Lazzaro B.P."/>
            <person name="Lee S.J."/>
            <person name="Levesque L."/>
            <person name="Li R."/>
            <person name="Lin C.F."/>
            <person name="Lin M.F."/>
            <person name="Lindblad-Toh K."/>
            <person name="Llopart A."/>
            <person name="Long M."/>
            <person name="Low L."/>
            <person name="Lozovsky E."/>
            <person name="Lu J."/>
            <person name="Luo M."/>
            <person name="Machado C.A."/>
            <person name="Makalowski W."/>
            <person name="Marzo M."/>
            <person name="Matsuda M."/>
            <person name="Matzkin L."/>
            <person name="McAllister B."/>
            <person name="McBride C.S."/>
            <person name="McKernan B."/>
            <person name="McKernan K."/>
            <person name="Mendez-Lago M."/>
            <person name="Minx P."/>
            <person name="Mollenhauer M.U."/>
            <person name="Montooth K."/>
            <person name="Mount S.M."/>
            <person name="Mu X."/>
            <person name="Myers E."/>
            <person name="Negre B."/>
            <person name="Newfeld S."/>
            <person name="Nielsen R."/>
            <person name="Noor M.A."/>
            <person name="O'Grady P."/>
            <person name="Pachter L."/>
            <person name="Papaceit M."/>
            <person name="Parisi M.J."/>
            <person name="Parisi M."/>
            <person name="Parts L."/>
            <person name="Pedersen J.S."/>
            <person name="Pesole G."/>
            <person name="Phillippy A.M."/>
            <person name="Ponting C.P."/>
            <person name="Pop M."/>
            <person name="Porcelli D."/>
            <person name="Powell J.R."/>
            <person name="Prohaska S."/>
            <person name="Pruitt K."/>
            <person name="Puig M."/>
            <person name="Quesneville H."/>
            <person name="Ram K.R."/>
            <person name="Rand D."/>
            <person name="Rasmussen M.D."/>
            <person name="Reed L.K."/>
            <person name="Reenan R."/>
            <person name="Reily A."/>
            <person name="Remington K.A."/>
            <person name="Rieger T.T."/>
            <person name="Ritchie M.G."/>
            <person name="Robin C."/>
            <person name="Rogers Y.H."/>
            <person name="Rohde C."/>
            <person name="Rozas J."/>
            <person name="Rubenfield M.J."/>
            <person name="Ruiz A."/>
            <person name="Russo S."/>
            <person name="Salzberg S.L."/>
            <person name="Sanchez-Gracia A."/>
            <person name="Saranga D.J."/>
            <person name="Sato H."/>
            <person name="Schaeffer S.W."/>
            <person name="Schatz M.C."/>
            <person name="Schlenke T."/>
            <person name="Schwartz R."/>
            <person name="Segarra C."/>
            <person name="Singh R.S."/>
            <person name="Sirot L."/>
            <person name="Sirota M."/>
            <person name="Sisneros N.B."/>
            <person name="Smith C.D."/>
            <person name="Smith T.F."/>
            <person name="Spieth J."/>
            <person name="Stage D.E."/>
            <person name="Stark A."/>
            <person name="Stephan W."/>
            <person name="Strausberg R.L."/>
            <person name="Strempel S."/>
            <person name="Sturgill D."/>
            <person name="Sutton G."/>
            <person name="Sutton G.G."/>
            <person name="Tao W."/>
            <person name="Teichmann S."/>
            <person name="Tobari Y.N."/>
            <person name="Tomimura Y."/>
            <person name="Tsolas J.M."/>
            <person name="Valente V.L."/>
            <person name="Venter E."/>
            <person name="Venter J.C."/>
            <person name="Vicario S."/>
            <person name="Vieira F.G."/>
            <person name="Vilella A.J."/>
            <person name="Villasante A."/>
            <person name="Walenz B."/>
            <person name="Wang J."/>
            <person name="Wasserman M."/>
            <person name="Watts T."/>
            <person name="Wilson D."/>
            <person name="Wilson R.K."/>
            <person name="Wing R.A."/>
            <person name="Wolfner M.F."/>
            <person name="Wong A."/>
            <person name="Wong G.K."/>
            <person name="Wu C.I."/>
            <person name="Wu G."/>
            <person name="Yamamoto D."/>
            <person name="Yang H.P."/>
            <person name="Yang S.P."/>
            <person name="Yorke J.A."/>
            <person name="Yoshida K."/>
            <person name="Zdobnov E."/>
            <person name="Zhang P."/>
            <person name="Zhang Y."/>
            <person name="Zimin A.V."/>
            <person name="Baldwin J."/>
            <person name="Abdouelleil A."/>
            <person name="Abdulkadir J."/>
            <person name="Abebe A."/>
            <person name="Abera B."/>
            <person name="Abreu J."/>
            <person name="Acer S.C."/>
            <person name="Aftuck L."/>
            <person name="Alexander A."/>
            <person name="An P."/>
            <person name="Anderson E."/>
            <person name="Anderson S."/>
            <person name="Arachi H."/>
            <person name="Azer M."/>
            <person name="Bachantsang P."/>
            <person name="Barry A."/>
            <person name="Bayul T."/>
            <person name="Berlin A."/>
            <person name="Bessette D."/>
            <person name="Bloom T."/>
            <person name="Blye J."/>
            <person name="Boguslavskiy L."/>
            <person name="Bonnet C."/>
            <person name="Boukhgalter B."/>
            <person name="Bourzgui I."/>
            <person name="Brown A."/>
            <person name="Cahill P."/>
            <person name="Channer S."/>
            <person name="Cheshatsang Y."/>
            <person name="Chuda L."/>
            <person name="Citroen M."/>
            <person name="Collymore A."/>
            <person name="Cooke P."/>
            <person name="Costello M."/>
            <person name="D'Aco K."/>
            <person name="Daza R."/>
            <person name="De Haan G."/>
            <person name="DeGray S."/>
            <person name="DeMaso C."/>
            <person name="Dhargay N."/>
            <person name="Dooley K."/>
            <person name="Dooley E."/>
            <person name="Doricent M."/>
            <person name="Dorje P."/>
            <person name="Dorjee K."/>
            <person name="Dupes A."/>
            <person name="Elong R."/>
            <person name="Falk J."/>
            <person name="Farina A."/>
            <person name="Faro S."/>
            <person name="Ferguson D."/>
            <person name="Fisher S."/>
            <person name="Foley C.D."/>
            <person name="Franke A."/>
            <person name="Friedrich D."/>
            <person name="Gadbois L."/>
            <person name="Gearin G."/>
            <person name="Gearin C.R."/>
            <person name="Giannoukos G."/>
            <person name="Goode T."/>
            <person name="Graham J."/>
            <person name="Grandbois E."/>
            <person name="Grewal S."/>
            <person name="Gyaltsen K."/>
            <person name="Hafez N."/>
            <person name="Hagos B."/>
            <person name="Hall J."/>
            <person name="Henson C."/>
            <person name="Hollinger A."/>
            <person name="Honan T."/>
            <person name="Huard M.D."/>
            <person name="Hughes L."/>
            <person name="Hurhula B."/>
            <person name="Husby M.E."/>
            <person name="Kamat A."/>
            <person name="Kanga B."/>
            <person name="Kashin S."/>
            <person name="Khazanovich D."/>
            <person name="Kisner P."/>
            <person name="Lance K."/>
            <person name="Lara M."/>
            <person name="Lee W."/>
            <person name="Lennon N."/>
            <person name="Letendre F."/>
            <person name="LeVine R."/>
            <person name="Lipovsky A."/>
            <person name="Liu X."/>
            <person name="Liu J."/>
            <person name="Liu S."/>
            <person name="Lokyitsang T."/>
            <person name="Lokyitsang Y."/>
            <person name="Lubonja R."/>
            <person name="Lui A."/>
            <person name="MacDonald P."/>
            <person name="Magnisalis V."/>
            <person name="Maru K."/>
            <person name="Matthews C."/>
            <person name="McCusker W."/>
            <person name="McDonough S."/>
            <person name="Mehta T."/>
            <person name="Meldrim J."/>
            <person name="Meneus L."/>
            <person name="Mihai O."/>
            <person name="Mihalev A."/>
            <person name="Mihova T."/>
            <person name="Mittelman R."/>
            <person name="Mlenga V."/>
            <person name="Montmayeur A."/>
            <person name="Mulrain L."/>
            <person name="Navidi A."/>
            <person name="Naylor J."/>
            <person name="Negash T."/>
            <person name="Nguyen T."/>
            <person name="Nguyen N."/>
            <person name="Nicol R."/>
            <person name="Norbu C."/>
            <person name="Norbu N."/>
            <person name="Novod N."/>
            <person name="O'Neill B."/>
            <person name="Osman S."/>
            <person name="Markiewicz E."/>
            <person name="Oyono O.L."/>
            <person name="Patti C."/>
            <person name="Phunkhang P."/>
            <person name="Pierre F."/>
            <person name="Priest M."/>
            <person name="Raghuraman S."/>
            <person name="Rege F."/>
            <person name="Reyes R."/>
            <person name="Rise C."/>
            <person name="Rogov P."/>
            <person name="Ross K."/>
            <person name="Ryan E."/>
            <person name="Settipalli S."/>
            <person name="Shea T."/>
            <person name="Sherpa N."/>
            <person name="Shi L."/>
            <person name="Shih D."/>
            <person name="Sparrow T."/>
            <person name="Spaulding J."/>
            <person name="Stalker J."/>
            <person name="Stange-Thomann N."/>
            <person name="Stavropoulos S."/>
            <person name="Stone C."/>
            <person name="Strader C."/>
            <person name="Tesfaye S."/>
            <person name="Thomson T."/>
            <person name="Thoulutsang Y."/>
            <person name="Thoulutsang D."/>
            <person name="Topham K."/>
            <person name="Topping I."/>
            <person name="Tsamla T."/>
            <person name="Vassiliev H."/>
            <person name="Vo A."/>
            <person name="Wangchuk T."/>
            <person name="Wangdi T."/>
            <person name="Weiand M."/>
            <person name="Wilkinson J."/>
            <person name="Wilson A."/>
            <person name="Yadav S."/>
            <person name="Young G."/>
            <person name="Yu Q."/>
            <person name="Zembek L."/>
            <person name="Zhong D."/>
            <person name="Zimmer A."/>
            <person name="Zwirko Z."/>
            <person name="Jaffe D.B."/>
            <person name="Alvarez P."/>
            <person name="Brockman W."/>
            <person name="Butler J."/>
            <person name="Chin C."/>
            <person name="Gnerre S."/>
            <person name="Grabherr M."/>
            <person name="Kleber M."/>
            <person name="Mauceli E."/>
            <person name="MacCallum I."/>
        </authorList>
    </citation>
    <scope>NUCLEOTIDE SEQUENCE [LARGE SCALE GENOMIC DNA]</scope>
    <source>
        <strain evidence="2">Tucson 14024-0371.13</strain>
    </source>
</reference>
<dbReference type="KEGG" id="dan:6498941"/>
<dbReference type="AlphaFoldDB" id="B3M005"/>
<dbReference type="FunCoup" id="B3M005">
    <property type="interactions" value="14"/>
</dbReference>
<evidence type="ECO:0000313" key="1">
    <source>
        <dbReference type="EMBL" id="EDV44195.1"/>
    </source>
</evidence>
<dbReference type="InParanoid" id="B3M005"/>
<evidence type="ECO:0000313" key="2">
    <source>
        <dbReference type="Proteomes" id="UP000007801"/>
    </source>
</evidence>
<dbReference type="PhylomeDB" id="B3M005"/>
<dbReference type="GeneID" id="6498941"/>
<dbReference type="OrthoDB" id="7851789at2759"/>